<dbReference type="GO" id="GO:0008703">
    <property type="term" value="F:5-amino-6-(5-phosphoribosylamino)uracil reductase activity"/>
    <property type="evidence" value="ECO:0007669"/>
    <property type="project" value="InterPro"/>
</dbReference>
<organism evidence="5 6">
    <name type="scientific">Paenibacillus albiflavus</name>
    <dbReference type="NCBI Taxonomy" id="2545760"/>
    <lineage>
        <taxon>Bacteria</taxon>
        <taxon>Bacillati</taxon>
        <taxon>Bacillota</taxon>
        <taxon>Bacilli</taxon>
        <taxon>Bacillales</taxon>
        <taxon>Paenibacillaceae</taxon>
        <taxon>Paenibacillus</taxon>
    </lineage>
</organism>
<dbReference type="OrthoDB" id="9800865at2"/>
<dbReference type="PANTHER" id="PTHR38011:SF7">
    <property type="entry name" value="2,5-DIAMINO-6-RIBOSYLAMINO-4(3H)-PYRIMIDINONE 5'-PHOSPHATE REDUCTASE"/>
    <property type="match status" value="1"/>
</dbReference>
<proteinExistence type="predicted"/>
<keyword evidence="3" id="KW-0560">Oxidoreductase</keyword>
<dbReference type="Proteomes" id="UP000295418">
    <property type="component" value="Unassembled WGS sequence"/>
</dbReference>
<evidence type="ECO:0000256" key="2">
    <source>
        <dbReference type="ARBA" id="ARBA00022857"/>
    </source>
</evidence>
<dbReference type="EMBL" id="SKFG01000033">
    <property type="protein sequence ID" value="TCZ73235.1"/>
    <property type="molecule type" value="Genomic_DNA"/>
</dbReference>
<accession>A0A4R4E6D1</accession>
<reference evidence="5 6" key="1">
    <citation type="submission" date="2019-03" db="EMBL/GenBank/DDBJ databases">
        <authorList>
            <person name="Kim M.K.M."/>
        </authorList>
    </citation>
    <scope>NUCLEOTIDE SEQUENCE [LARGE SCALE GENOMIC DNA]</scope>
    <source>
        <strain evidence="5 6">18JY21-1</strain>
    </source>
</reference>
<dbReference type="SUPFAM" id="SSF53597">
    <property type="entry name" value="Dihydrofolate reductase-like"/>
    <property type="match status" value="1"/>
</dbReference>
<protein>
    <submittedName>
        <fullName evidence="5">RibD family protein</fullName>
    </submittedName>
</protein>
<sequence length="226" mass="25486">MKRPTIILNMFASVDGRITTGPNRNVAEWTELGIDAGANDVTHRLYDELDCEALISGSESLMVYGQHSIQLEHEIYWPKKSKAYIVFDGRGRVDWGQSEGLMVVTRENVSKSYIQQLENKQIPYIQAGMDEHIDVKRALEMLYEQGFQRIGLTGGGTINGVFLRQGLIDEISIVYAPVALGGKQTPTIFDSDDILDPKTITQLELIQVKPLLTQLVWVHYLVKHKI</sequence>
<comment type="pathway">
    <text evidence="1">Cofactor biosynthesis; riboflavin biosynthesis.</text>
</comment>
<gene>
    <name evidence="5" type="ORF">E0485_21305</name>
</gene>
<name>A0A4R4E6D1_9BACL</name>
<evidence type="ECO:0000313" key="6">
    <source>
        <dbReference type="Proteomes" id="UP000295418"/>
    </source>
</evidence>
<dbReference type="InterPro" id="IPR002734">
    <property type="entry name" value="RibDG_C"/>
</dbReference>
<dbReference type="Pfam" id="PF01872">
    <property type="entry name" value="RibD_C"/>
    <property type="match status" value="1"/>
</dbReference>
<evidence type="ECO:0000313" key="5">
    <source>
        <dbReference type="EMBL" id="TCZ73235.1"/>
    </source>
</evidence>
<dbReference type="InterPro" id="IPR024072">
    <property type="entry name" value="DHFR-like_dom_sf"/>
</dbReference>
<comment type="caution">
    <text evidence="5">The sequence shown here is derived from an EMBL/GenBank/DDBJ whole genome shotgun (WGS) entry which is preliminary data.</text>
</comment>
<feature type="domain" description="Bacterial bifunctional deaminase-reductase C-terminal" evidence="4">
    <location>
        <begin position="4"/>
        <end position="211"/>
    </location>
</feature>
<evidence type="ECO:0000256" key="3">
    <source>
        <dbReference type="ARBA" id="ARBA00023002"/>
    </source>
</evidence>
<dbReference type="AlphaFoldDB" id="A0A4R4E6D1"/>
<dbReference type="Gene3D" id="3.40.430.10">
    <property type="entry name" value="Dihydrofolate Reductase, subunit A"/>
    <property type="match status" value="1"/>
</dbReference>
<keyword evidence="6" id="KW-1185">Reference proteome</keyword>
<evidence type="ECO:0000259" key="4">
    <source>
        <dbReference type="Pfam" id="PF01872"/>
    </source>
</evidence>
<evidence type="ECO:0000256" key="1">
    <source>
        <dbReference type="ARBA" id="ARBA00005104"/>
    </source>
</evidence>
<dbReference type="GO" id="GO:0009231">
    <property type="term" value="P:riboflavin biosynthetic process"/>
    <property type="evidence" value="ECO:0007669"/>
    <property type="project" value="InterPro"/>
</dbReference>
<dbReference type="PANTHER" id="PTHR38011">
    <property type="entry name" value="DIHYDROFOLATE REDUCTASE FAMILY PROTEIN (AFU_ORTHOLOGUE AFUA_8G06820)"/>
    <property type="match status" value="1"/>
</dbReference>
<dbReference type="InterPro" id="IPR050765">
    <property type="entry name" value="Riboflavin_Biosynth_HTPR"/>
</dbReference>
<keyword evidence="2" id="KW-0521">NADP</keyword>
<dbReference type="RefSeq" id="WP_132420091.1">
    <property type="nucleotide sequence ID" value="NZ_SKFG01000033.1"/>
</dbReference>